<dbReference type="AlphaFoldDB" id="A0A061RMK7"/>
<dbReference type="Gene3D" id="1.25.10.10">
    <property type="entry name" value="Leucine-rich Repeat Variant"/>
    <property type="match status" value="1"/>
</dbReference>
<dbReference type="InterPro" id="IPR011989">
    <property type="entry name" value="ARM-like"/>
</dbReference>
<gene>
    <name evidence="3" type="ORF">TSPGSL018_1154</name>
</gene>
<evidence type="ECO:0000256" key="2">
    <source>
        <dbReference type="SAM" id="MobiDB-lite"/>
    </source>
</evidence>
<dbReference type="InterPro" id="IPR000225">
    <property type="entry name" value="Armadillo"/>
</dbReference>
<dbReference type="InterPro" id="IPR016024">
    <property type="entry name" value="ARM-type_fold"/>
</dbReference>
<dbReference type="PROSITE" id="PS50176">
    <property type="entry name" value="ARM_REPEAT"/>
    <property type="match status" value="1"/>
</dbReference>
<protein>
    <submittedName>
        <fullName evidence="3">Uncharacterized protein</fullName>
    </submittedName>
</protein>
<accession>A0A061RMK7</accession>
<organism evidence="3">
    <name type="scientific">Tetraselmis sp. GSL018</name>
    <dbReference type="NCBI Taxonomy" id="582737"/>
    <lineage>
        <taxon>Eukaryota</taxon>
        <taxon>Viridiplantae</taxon>
        <taxon>Chlorophyta</taxon>
        <taxon>core chlorophytes</taxon>
        <taxon>Chlorodendrophyceae</taxon>
        <taxon>Chlorodendrales</taxon>
        <taxon>Chlorodendraceae</taxon>
        <taxon>Tetraselmis</taxon>
    </lineage>
</organism>
<name>A0A061RMK7_9CHLO</name>
<dbReference type="SUPFAM" id="SSF49758">
    <property type="entry name" value="Calpain large subunit, middle domain (domain III)"/>
    <property type="match status" value="1"/>
</dbReference>
<proteinExistence type="predicted"/>
<feature type="compositionally biased region" description="Low complexity" evidence="2">
    <location>
        <begin position="500"/>
        <end position="517"/>
    </location>
</feature>
<dbReference type="SUPFAM" id="SSF48371">
    <property type="entry name" value="ARM repeat"/>
    <property type="match status" value="1"/>
</dbReference>
<dbReference type="SMART" id="SM00185">
    <property type="entry name" value="ARM"/>
    <property type="match status" value="3"/>
</dbReference>
<sequence>TLVTEGLLPFSPDSDEAYCSVSFVPSLCTLHEARDLMRSLGGCEYLVRMLKVDVGSCTDDMRIRVCNAIKCICEMNDANKSYFAHSALEELTEVLGSESQHLQEAALAALSEMADGNADCKNLASSSGLLIALFMSMLVPNQRVKLKAVQALGYLILDHPLNQQVVMDLELEAEEFDWAPTSAIVFLACGLREDHLGLQLAFAHALLNCIQLSHTVAELLFSEETLSVLELGERDVCGILLRSIAARVCLSVLRSSAGKHSLIESVASHLDKAFPYYCISVSGVWPEQCIGATDPAGSCFYHNPQFRLLVDSSVMLAVHIEAVDTEDHTFKLGVECFRVGDDGAWEVVFAKPVQGHSMHIQNMVSTVISLQEPGCYVLVPTIASGKDMKDAQFRLAVAAQEEFELEPSVFLQGWDKDSSGLVAKGTFHGFWQGGNKEDSPFFWRNPHVLLQQIMPNCLNDSFALSSCMSETVDERRQRLVVMLNTSKEAEETPAEDGSEAQEAPAATAGAPKAAARPHNSPWEAQDQPGVWRGALQGQQSGRRGPCATAELCCL</sequence>
<dbReference type="EMBL" id="GBEZ01014282">
    <property type="protein sequence ID" value="JAC71781.1"/>
    <property type="molecule type" value="Transcribed_RNA"/>
</dbReference>
<reference evidence="3" key="1">
    <citation type="submission" date="2014-05" db="EMBL/GenBank/DDBJ databases">
        <title>The transcriptome of the halophilic microalga Tetraselmis sp. GSL018 isolated from the Great Salt Lake, Utah.</title>
        <authorList>
            <person name="Jinkerson R.E."/>
            <person name="D'Adamo S."/>
            <person name="Posewitz M.C."/>
        </authorList>
    </citation>
    <scope>NUCLEOTIDE SEQUENCE</scope>
    <source>
        <strain evidence="3">GSL018</strain>
    </source>
</reference>
<feature type="non-terminal residue" evidence="3">
    <location>
        <position position="1"/>
    </location>
</feature>
<dbReference type="Gene3D" id="2.60.120.380">
    <property type="match status" value="1"/>
</dbReference>
<evidence type="ECO:0000256" key="1">
    <source>
        <dbReference type="PROSITE-ProRule" id="PRU00259"/>
    </source>
</evidence>
<evidence type="ECO:0000313" key="3">
    <source>
        <dbReference type="EMBL" id="JAC71781.1"/>
    </source>
</evidence>
<feature type="region of interest" description="Disordered" evidence="2">
    <location>
        <begin position="487"/>
        <end position="529"/>
    </location>
</feature>
<dbReference type="InterPro" id="IPR036213">
    <property type="entry name" value="Calpain_III_sf"/>
</dbReference>
<feature type="repeat" description="ARM" evidence="1">
    <location>
        <begin position="86"/>
        <end position="128"/>
    </location>
</feature>